<reference evidence="1 2" key="1">
    <citation type="submission" date="2015-03" db="EMBL/GenBank/DDBJ databases">
        <title>Genome sequence of Variovorax paradoxus TBEA6.</title>
        <authorList>
            <person name="Poehlein A."/>
            <person name="Schuldes J."/>
            <person name="Wuebbeler J.H."/>
            <person name="Hiessl S."/>
            <person name="Steinbuechel A."/>
            <person name="Daniel R."/>
        </authorList>
    </citation>
    <scope>NUCLEOTIDE SEQUENCE [LARGE SCALE GENOMIC DNA]</scope>
    <source>
        <strain evidence="1 2">TBEA6</strain>
    </source>
</reference>
<gene>
    <name evidence="1" type="ORF">VPARA_12910</name>
</gene>
<name>A0A0H2M5Y4_VARPD</name>
<organism evidence="1 2">
    <name type="scientific">Variovorax paradoxus</name>
    <dbReference type="NCBI Taxonomy" id="34073"/>
    <lineage>
        <taxon>Bacteria</taxon>
        <taxon>Pseudomonadati</taxon>
        <taxon>Pseudomonadota</taxon>
        <taxon>Betaproteobacteria</taxon>
        <taxon>Burkholderiales</taxon>
        <taxon>Comamonadaceae</taxon>
        <taxon>Variovorax</taxon>
    </lineage>
</organism>
<dbReference type="SUPFAM" id="SSF56235">
    <property type="entry name" value="N-terminal nucleophile aminohydrolases (Ntn hydrolases)"/>
    <property type="match status" value="1"/>
</dbReference>
<proteinExistence type="predicted"/>
<dbReference type="InterPro" id="IPR010430">
    <property type="entry name" value="DUF1028"/>
</dbReference>
<keyword evidence="2" id="KW-1185">Reference proteome</keyword>
<evidence type="ECO:0008006" key="3">
    <source>
        <dbReference type="Google" id="ProtNLM"/>
    </source>
</evidence>
<protein>
    <recommendedName>
        <fullName evidence="3">DUF1028 domain-containing protein</fullName>
    </recommendedName>
</protein>
<dbReference type="AlphaFoldDB" id="A0A0H2M5Y4"/>
<dbReference type="InterPro" id="IPR029055">
    <property type="entry name" value="Ntn_hydrolases_N"/>
</dbReference>
<dbReference type="Proteomes" id="UP000035170">
    <property type="component" value="Unassembled WGS sequence"/>
</dbReference>
<accession>A0A0H2M5Y4</accession>
<comment type="caution">
    <text evidence="1">The sequence shown here is derived from an EMBL/GenBank/DDBJ whole genome shotgun (WGS) entry which is preliminary data.</text>
</comment>
<dbReference type="PANTHER" id="PTHR39328:SF1">
    <property type="entry name" value="BLL2871 PROTEIN"/>
    <property type="match status" value="1"/>
</dbReference>
<dbReference type="EMBL" id="JZWI01000006">
    <property type="protein sequence ID" value="KLN57778.1"/>
    <property type="molecule type" value="Genomic_DNA"/>
</dbReference>
<dbReference type="PATRIC" id="fig|34073.19.peg.1313"/>
<dbReference type="RefSeq" id="WP_047783772.1">
    <property type="nucleotide sequence ID" value="NZ_JZWI01000006.1"/>
</dbReference>
<sequence>MTFSIIARCPATGQFGAAVASSSPAVAARCIRGRTHVGAAASQNITDPDLGPLALDLLASGLTPAQAVAELQKRPFIDYRQVMAIDASNPPVVFTGAKALGTLASVVGTHAACAGNMLLTHEVPQAMLSAFENAEGPLAERLMQAMLAGQAAGGEEGPVHSAGLLVYGEQNWPIVDLRLDWVELDPVQALYATWKVYEPQLQAYITRALDPRAAPSFGVPGDL</sequence>
<evidence type="ECO:0000313" key="2">
    <source>
        <dbReference type="Proteomes" id="UP000035170"/>
    </source>
</evidence>
<dbReference type="Gene3D" id="3.60.20.10">
    <property type="entry name" value="Glutamine Phosphoribosylpyrophosphate, subunit 1, domain 1"/>
    <property type="match status" value="1"/>
</dbReference>
<dbReference type="PANTHER" id="PTHR39328">
    <property type="entry name" value="BLL2871 PROTEIN"/>
    <property type="match status" value="1"/>
</dbReference>
<evidence type="ECO:0000313" key="1">
    <source>
        <dbReference type="EMBL" id="KLN57778.1"/>
    </source>
</evidence>
<dbReference type="Pfam" id="PF06267">
    <property type="entry name" value="DUF1028"/>
    <property type="match status" value="1"/>
</dbReference>